<feature type="domain" description="Peptidoglycan beta-N-acetylmuramidase NamZ N-terminal" evidence="1">
    <location>
        <begin position="61"/>
        <end position="270"/>
    </location>
</feature>
<comment type="caution">
    <text evidence="3">The sequence shown here is derived from an EMBL/GenBank/DDBJ whole genome shotgun (WGS) entry which is preliminary data.</text>
</comment>
<evidence type="ECO:0000313" key="4">
    <source>
        <dbReference type="Proteomes" id="UP000248301"/>
    </source>
</evidence>
<evidence type="ECO:0000259" key="1">
    <source>
        <dbReference type="Pfam" id="PF07075"/>
    </source>
</evidence>
<dbReference type="Proteomes" id="UP000248301">
    <property type="component" value="Unassembled WGS sequence"/>
</dbReference>
<dbReference type="InterPro" id="IPR048502">
    <property type="entry name" value="NamZ_N"/>
</dbReference>
<dbReference type="Gene3D" id="3.90.1150.140">
    <property type="match status" value="1"/>
</dbReference>
<gene>
    <name evidence="3" type="ORF">CFR72_07675</name>
</gene>
<dbReference type="Pfam" id="PF20732">
    <property type="entry name" value="NamZ_C"/>
    <property type="match status" value="1"/>
</dbReference>
<reference evidence="3 4" key="1">
    <citation type="submission" date="2017-07" db="EMBL/GenBank/DDBJ databases">
        <title>A draft genome sequence of Gluconacetobacter entanii LTH 4560.</title>
        <authorList>
            <person name="Skraban J."/>
            <person name="Cleenwerck I."/>
            <person name="Vandamme P."/>
            <person name="Trcek J."/>
        </authorList>
    </citation>
    <scope>NUCLEOTIDE SEQUENCE [LARGE SCALE GENOMIC DNA]</scope>
    <source>
        <strain evidence="3 4">LTH 4560</strain>
    </source>
</reference>
<dbReference type="Gene3D" id="3.40.50.12170">
    <property type="entry name" value="Uncharacterised protein PF07075, DUF1343"/>
    <property type="match status" value="1"/>
</dbReference>
<feature type="domain" description="Peptidoglycan beta-N-acetylmuramidase NamZ C-terminal" evidence="2">
    <location>
        <begin position="274"/>
        <end position="426"/>
    </location>
</feature>
<accession>A0A318PWD7</accession>
<dbReference type="InterPro" id="IPR008302">
    <property type="entry name" value="NamZ"/>
</dbReference>
<organism evidence="3 4">
    <name type="scientific">Gluconacetobacter entanii</name>
    <dbReference type="NCBI Taxonomy" id="108528"/>
    <lineage>
        <taxon>Bacteria</taxon>
        <taxon>Pseudomonadati</taxon>
        <taxon>Pseudomonadota</taxon>
        <taxon>Alphaproteobacteria</taxon>
        <taxon>Acetobacterales</taxon>
        <taxon>Acetobacteraceae</taxon>
        <taxon>Gluconacetobacter</taxon>
    </lineage>
</organism>
<dbReference type="AlphaFoldDB" id="A0A318PWD7"/>
<evidence type="ECO:0000313" key="3">
    <source>
        <dbReference type="EMBL" id="PYD63355.1"/>
    </source>
</evidence>
<dbReference type="RefSeq" id="WP_110913437.1">
    <property type="nucleotide sequence ID" value="NZ_NKUF01000013.1"/>
</dbReference>
<dbReference type="EMBL" id="NKUF01000013">
    <property type="protein sequence ID" value="PYD63355.1"/>
    <property type="molecule type" value="Genomic_DNA"/>
</dbReference>
<dbReference type="PIRSF" id="PIRSF016719">
    <property type="entry name" value="UCP016719"/>
    <property type="match status" value="1"/>
</dbReference>
<dbReference type="OrthoDB" id="9801061at2"/>
<dbReference type="PANTHER" id="PTHR42915">
    <property type="entry name" value="HYPOTHETICAL 460 KDA PROTEIN IN FEUA-SIGW INTERGENIC REGION [PRECURSOR]"/>
    <property type="match status" value="1"/>
</dbReference>
<evidence type="ECO:0008006" key="5">
    <source>
        <dbReference type="Google" id="ProtNLM"/>
    </source>
</evidence>
<proteinExistence type="predicted"/>
<sequence>MKLTRRVVIGGGIALCGGGFSGVRGAFAKNPACDTDVVHTVQTGFEGLRADGYGLLRGRKVGLIANPTSVGRNLHHIADIIHADASINLQAIFGPEHGFRGSAPAGSSEALTRDPKTDVMVYDIYNVSGPRLDAIIRSSGIDTMVFDIQDVGARFYTYISTLYDTMAACARLGIDYVVLDRPNPISGTRVGGPVLDPRFASFVGRQAIPIQHGMTVCELASLFNACFIPTVSGRPVQLRHVGMKGWTRDLFFDQTDLPWVPPSPNMPTVQTAIAYPGTCLFEGTDLSVGRGTAMPFLYLGGPRLDATAWRDRMEQSGLPGVAFRDVAFAPVAFVDKGAMDHGLQIVITDRKRFDAVRTGLTLLSTLRNLTGSVPWRGKDARTFDLLMGTDTVRHQLDQGTAPDAIIQSWQPELARFMETRKKYMLYS</sequence>
<dbReference type="InterPro" id="IPR048503">
    <property type="entry name" value="NamZ_C"/>
</dbReference>
<evidence type="ECO:0000259" key="2">
    <source>
        <dbReference type="Pfam" id="PF20732"/>
    </source>
</evidence>
<dbReference type="Pfam" id="PF07075">
    <property type="entry name" value="NamZ_N"/>
    <property type="match status" value="1"/>
</dbReference>
<dbReference type="PANTHER" id="PTHR42915:SF1">
    <property type="entry name" value="PEPTIDOGLYCAN BETA-N-ACETYLMURAMIDASE NAMZ"/>
    <property type="match status" value="1"/>
</dbReference>
<protein>
    <recommendedName>
        <fullName evidence="5">DUF1343 domain-containing protein</fullName>
    </recommendedName>
</protein>
<name>A0A318PWD7_9PROT</name>
<dbReference type="GO" id="GO:0033922">
    <property type="term" value="F:peptidoglycan beta-N-acetylmuramidase activity"/>
    <property type="evidence" value="ECO:0007669"/>
    <property type="project" value="InterPro"/>
</dbReference>